<evidence type="ECO:0000313" key="2">
    <source>
        <dbReference type="EMBL" id="EMC91283.1"/>
    </source>
</evidence>
<dbReference type="EMBL" id="KB445564">
    <property type="protein sequence ID" value="EMC91283.1"/>
    <property type="molecule type" value="Genomic_DNA"/>
</dbReference>
<dbReference type="AlphaFoldDB" id="M2MJ32"/>
<organism evidence="2 3">
    <name type="scientific">Baudoinia panamericana (strain UAMH 10762)</name>
    <name type="common">Angels' share fungus</name>
    <name type="synonym">Baudoinia compniacensis (strain UAMH 10762)</name>
    <dbReference type="NCBI Taxonomy" id="717646"/>
    <lineage>
        <taxon>Eukaryota</taxon>
        <taxon>Fungi</taxon>
        <taxon>Dikarya</taxon>
        <taxon>Ascomycota</taxon>
        <taxon>Pezizomycotina</taxon>
        <taxon>Dothideomycetes</taxon>
        <taxon>Dothideomycetidae</taxon>
        <taxon>Mycosphaerellales</taxon>
        <taxon>Teratosphaeriaceae</taxon>
        <taxon>Baudoinia</taxon>
    </lineage>
</organism>
<dbReference type="PANTHER" id="PTHR40624">
    <property type="entry name" value="BIOSYNTHESIS MONOOXYGENASE, PUTATIVE (AFU_ORTHOLOGUE AFUA_1G12025)-RELATED"/>
    <property type="match status" value="1"/>
</dbReference>
<dbReference type="InterPro" id="IPR011008">
    <property type="entry name" value="Dimeric_a/b-barrel"/>
</dbReference>
<protein>
    <recommendedName>
        <fullName evidence="1">ABM domain-containing protein</fullName>
    </recommendedName>
</protein>
<dbReference type="Proteomes" id="UP000011761">
    <property type="component" value="Unassembled WGS sequence"/>
</dbReference>
<dbReference type="SUPFAM" id="SSF54909">
    <property type="entry name" value="Dimeric alpha+beta barrel"/>
    <property type="match status" value="1"/>
</dbReference>
<name>M2MJ32_BAUPA</name>
<dbReference type="eggNOG" id="ENOG502S8KK">
    <property type="taxonomic scope" value="Eukaryota"/>
</dbReference>
<dbReference type="OMA" id="IVMIETY"/>
<gene>
    <name evidence="2" type="ORF">BAUCODRAFT_152560</name>
</gene>
<dbReference type="KEGG" id="bcom:BAUCODRAFT_152560"/>
<keyword evidence="3" id="KW-1185">Reference proteome</keyword>
<dbReference type="Pfam" id="PF03992">
    <property type="entry name" value="ABM"/>
    <property type="match status" value="1"/>
</dbReference>
<feature type="domain" description="ABM" evidence="1">
    <location>
        <begin position="7"/>
        <end position="77"/>
    </location>
</feature>
<reference evidence="2 3" key="1">
    <citation type="journal article" date="2012" name="PLoS Pathog.">
        <title>Diverse lifestyles and strategies of plant pathogenesis encoded in the genomes of eighteen Dothideomycetes fungi.</title>
        <authorList>
            <person name="Ohm R.A."/>
            <person name="Feau N."/>
            <person name="Henrissat B."/>
            <person name="Schoch C.L."/>
            <person name="Horwitz B.A."/>
            <person name="Barry K.W."/>
            <person name="Condon B.J."/>
            <person name="Copeland A.C."/>
            <person name="Dhillon B."/>
            <person name="Glaser F."/>
            <person name="Hesse C.N."/>
            <person name="Kosti I."/>
            <person name="LaButti K."/>
            <person name="Lindquist E.A."/>
            <person name="Lucas S."/>
            <person name="Salamov A.A."/>
            <person name="Bradshaw R.E."/>
            <person name="Ciuffetti L."/>
            <person name="Hamelin R.C."/>
            <person name="Kema G.H.J."/>
            <person name="Lawrence C."/>
            <person name="Scott J.A."/>
            <person name="Spatafora J.W."/>
            <person name="Turgeon B.G."/>
            <person name="de Wit P.J.G.M."/>
            <person name="Zhong S."/>
            <person name="Goodwin S.B."/>
            <person name="Grigoriev I.V."/>
        </authorList>
    </citation>
    <scope>NUCLEOTIDE SEQUENCE [LARGE SCALE GENOMIC DNA]</scope>
    <source>
        <strain evidence="2 3">UAMH 10762</strain>
    </source>
</reference>
<proteinExistence type="predicted"/>
<dbReference type="GeneID" id="19109233"/>
<evidence type="ECO:0000259" key="1">
    <source>
        <dbReference type="Pfam" id="PF03992"/>
    </source>
</evidence>
<sequence>MSEINIVAILYPVQGKEERMKELVAKMAKDVHEKEDYTLRYIMTEQLGVETPDIVMIETYKSKEAADQHTKTSHFKSLFSTMESEHLMAKPPYIAQTISKAGFDLDRKMIS</sequence>
<accession>M2MJ32</accession>
<dbReference type="InterPro" id="IPR007138">
    <property type="entry name" value="ABM_dom"/>
</dbReference>
<dbReference type="OrthoDB" id="10011777at2759"/>
<dbReference type="PANTHER" id="PTHR40624:SF1">
    <property type="entry name" value="BIOSYNTHESIS MONOOXYGENASE, PUTATIVE (AFU_ORTHOLOGUE AFUA_1G12025)-RELATED"/>
    <property type="match status" value="1"/>
</dbReference>
<evidence type="ECO:0000313" key="3">
    <source>
        <dbReference type="Proteomes" id="UP000011761"/>
    </source>
</evidence>
<dbReference type="RefSeq" id="XP_007681679.1">
    <property type="nucleotide sequence ID" value="XM_007683489.1"/>
</dbReference>
<dbReference type="HOGENOM" id="CLU_131496_9_2_1"/>
<dbReference type="Gene3D" id="3.30.70.100">
    <property type="match status" value="1"/>
</dbReference>